<dbReference type="SUPFAM" id="SSF48452">
    <property type="entry name" value="TPR-like"/>
    <property type="match status" value="1"/>
</dbReference>
<evidence type="ECO:0000313" key="3">
    <source>
        <dbReference type="Proteomes" id="UP000185639"/>
    </source>
</evidence>
<dbReference type="Gene3D" id="1.25.40.10">
    <property type="entry name" value="Tetratricopeptide repeat domain"/>
    <property type="match status" value="1"/>
</dbReference>
<feature type="chain" id="PRO_5012049093" evidence="1">
    <location>
        <begin position="19"/>
        <end position="124"/>
    </location>
</feature>
<protein>
    <submittedName>
        <fullName evidence="2">Tetratricopeptide repeat-containing protein</fullName>
    </submittedName>
</protein>
<evidence type="ECO:0000256" key="1">
    <source>
        <dbReference type="SAM" id="SignalP"/>
    </source>
</evidence>
<dbReference type="Pfam" id="PF14559">
    <property type="entry name" value="TPR_19"/>
    <property type="match status" value="1"/>
</dbReference>
<reference evidence="3" key="1">
    <citation type="submission" date="2017-01" db="EMBL/GenBank/DDBJ databases">
        <authorList>
            <person name="Varghese N."/>
            <person name="Submissions S."/>
        </authorList>
    </citation>
    <scope>NUCLEOTIDE SEQUENCE [LARGE SCALE GENOMIC DNA]</scope>
    <source>
        <strain evidence="3">DSM 24913</strain>
    </source>
</reference>
<dbReference type="OrthoDB" id="6121116at2"/>
<proteinExistence type="predicted"/>
<dbReference type="Proteomes" id="UP000185639">
    <property type="component" value="Unassembled WGS sequence"/>
</dbReference>
<gene>
    <name evidence="2" type="ORF">SAMN05421686_10815</name>
</gene>
<dbReference type="EMBL" id="FTOH01000008">
    <property type="protein sequence ID" value="SIT03640.1"/>
    <property type="molecule type" value="Genomic_DNA"/>
</dbReference>
<dbReference type="PROSITE" id="PS51257">
    <property type="entry name" value="PROKAR_LIPOPROTEIN"/>
    <property type="match status" value="1"/>
</dbReference>
<organism evidence="2 3">
    <name type="scientific">Thalassolituus maritimus</name>
    <dbReference type="NCBI Taxonomy" id="484498"/>
    <lineage>
        <taxon>Bacteria</taxon>
        <taxon>Pseudomonadati</taxon>
        <taxon>Pseudomonadota</taxon>
        <taxon>Gammaproteobacteria</taxon>
        <taxon>Oceanospirillales</taxon>
        <taxon>Oceanospirillaceae</taxon>
        <taxon>Thalassolituus</taxon>
    </lineage>
</organism>
<sequence length="124" mass="13815">MVRTIVLIAVVGFLTACASTSTQDGPTENYGQYQGGTDHPAVKMLFGQADDAAKAGNWSAALTYLDQARRIEPRNPYVLYRQAKTYAAAGDNARARQLLERARVFADEEDEMLSYLLYELEFQL</sequence>
<dbReference type="InterPro" id="IPR011990">
    <property type="entry name" value="TPR-like_helical_dom_sf"/>
</dbReference>
<dbReference type="RefSeq" id="WP_076516739.1">
    <property type="nucleotide sequence ID" value="NZ_FTOH01000008.1"/>
</dbReference>
<dbReference type="AlphaFoldDB" id="A0A1N7NZ83"/>
<feature type="signal peptide" evidence="1">
    <location>
        <begin position="1"/>
        <end position="18"/>
    </location>
</feature>
<keyword evidence="3" id="KW-1185">Reference proteome</keyword>
<accession>A0A1N7NZ83</accession>
<keyword evidence="1" id="KW-0732">Signal</keyword>
<name>A0A1N7NZ83_9GAMM</name>
<dbReference type="STRING" id="484498.SAMN05421686_10815"/>
<evidence type="ECO:0000313" key="2">
    <source>
        <dbReference type="EMBL" id="SIT03640.1"/>
    </source>
</evidence>